<evidence type="ECO:0000256" key="2">
    <source>
        <dbReference type="SAM" id="Phobius"/>
    </source>
</evidence>
<keyword evidence="2" id="KW-0472">Membrane</keyword>
<keyword evidence="2" id="KW-0812">Transmembrane</keyword>
<keyword evidence="2" id="KW-1133">Transmembrane helix</keyword>
<feature type="transmembrane region" description="Helical" evidence="2">
    <location>
        <begin position="289"/>
        <end position="312"/>
    </location>
</feature>
<feature type="region of interest" description="Disordered" evidence="1">
    <location>
        <begin position="266"/>
        <end position="286"/>
    </location>
</feature>
<accession>A0A8H6XQL8</accession>
<keyword evidence="4" id="KW-1185">Reference proteome</keyword>
<dbReference type="Proteomes" id="UP000620124">
    <property type="component" value="Unassembled WGS sequence"/>
</dbReference>
<dbReference type="EMBL" id="JACAZI010000014">
    <property type="protein sequence ID" value="KAF7344722.1"/>
    <property type="molecule type" value="Genomic_DNA"/>
</dbReference>
<evidence type="ECO:0000313" key="3">
    <source>
        <dbReference type="EMBL" id="KAF7344722.1"/>
    </source>
</evidence>
<evidence type="ECO:0000256" key="1">
    <source>
        <dbReference type="SAM" id="MobiDB-lite"/>
    </source>
</evidence>
<gene>
    <name evidence="3" type="ORF">MVEN_01632900</name>
</gene>
<organism evidence="3 4">
    <name type="scientific">Mycena venus</name>
    <dbReference type="NCBI Taxonomy" id="2733690"/>
    <lineage>
        <taxon>Eukaryota</taxon>
        <taxon>Fungi</taxon>
        <taxon>Dikarya</taxon>
        <taxon>Basidiomycota</taxon>
        <taxon>Agaricomycotina</taxon>
        <taxon>Agaricomycetes</taxon>
        <taxon>Agaricomycetidae</taxon>
        <taxon>Agaricales</taxon>
        <taxon>Marasmiineae</taxon>
        <taxon>Mycenaceae</taxon>
        <taxon>Mycena</taxon>
    </lineage>
</organism>
<feature type="region of interest" description="Disordered" evidence="1">
    <location>
        <begin position="386"/>
        <end position="432"/>
    </location>
</feature>
<proteinExistence type="predicted"/>
<dbReference type="AlphaFoldDB" id="A0A8H6XQL8"/>
<dbReference type="OrthoDB" id="3265734at2759"/>
<protein>
    <recommendedName>
        <fullName evidence="5">Transmembrane protein</fullName>
    </recommendedName>
</protein>
<name>A0A8H6XQL8_9AGAR</name>
<dbReference type="Gene3D" id="2.60.120.260">
    <property type="entry name" value="Galactose-binding domain-like"/>
    <property type="match status" value="2"/>
</dbReference>
<evidence type="ECO:0008006" key="5">
    <source>
        <dbReference type="Google" id="ProtNLM"/>
    </source>
</evidence>
<reference evidence="3" key="1">
    <citation type="submission" date="2020-05" db="EMBL/GenBank/DDBJ databases">
        <title>Mycena genomes resolve the evolution of fungal bioluminescence.</title>
        <authorList>
            <person name="Tsai I.J."/>
        </authorList>
    </citation>
    <scope>NUCLEOTIDE SEQUENCE</scope>
    <source>
        <strain evidence="3">CCC161011</strain>
    </source>
</reference>
<evidence type="ECO:0000313" key="4">
    <source>
        <dbReference type="Proteomes" id="UP000620124"/>
    </source>
</evidence>
<feature type="compositionally biased region" description="Low complexity" evidence="1">
    <location>
        <begin position="402"/>
        <end position="422"/>
    </location>
</feature>
<sequence length="432" mass="45130">MATQIAVVDDRDPLIQYGGSWVRGGVWLEFGSTTMFSVTAGSTASFTFVGTSITVYGTVAAKNLNPQASWSFVIDGSITGTYTPPNNMTSDIHHEALWTSPASSLNNGSHELVITQSAAASDGVLYLDYILYTTTSANVSAYFIDDRDPQIKYTPAWRQFGSDLDFQHTSQATTNVGDSLSLTFEGKSIQLFGSVTSATEKASMAIDGGPATIWIPPADAKQTNNLIYSSGGLTPGNHTLVITAMNDQPVWADYFLVTPNPPGTVISSSPSSAGSPSNTAPPSHKSTPVGAIVGPIVGVLALVALVAAIFLCRRRRRQQEEYEGLLMSNDIAPAPSISGYAAAGAAGPPPVLSRGYSSSLVPFATPGEPGPSSVVVNSGILRSLHSDPDPPFATSSNPQLASTSYPVVSSSGSATSSARPNSGQELPPHYFE</sequence>
<comment type="caution">
    <text evidence="3">The sequence shown here is derived from an EMBL/GenBank/DDBJ whole genome shotgun (WGS) entry which is preliminary data.</text>
</comment>